<dbReference type="InterPro" id="IPR039420">
    <property type="entry name" value="WalR-like"/>
</dbReference>
<name>A0A1F4ZW62_9BACT</name>
<sequence>MRILVVEDEHRIAQSIKKGLELEHFAVDLAYTGIEGYDLASSEDYDLIILDLMLPQMDGLTVCKQLRSQGNHTPILILTAKTQISDKVNGLDTGADDYLTKPFSFDELLARIRALSRRPRKALDSVLAVADLKLNPTDFSVSRQNQSISLSAKEFALLEYLLRNPGKIVSKDQIISHVWNYDSDVLPNTVEVNIRNLRNKIDRPFSKLPPLIQTVRGFGYKVEDNHV</sequence>
<dbReference type="EMBL" id="MEXR01000014">
    <property type="protein sequence ID" value="OGD10096.1"/>
    <property type="molecule type" value="Genomic_DNA"/>
</dbReference>
<feature type="domain" description="Response regulatory" evidence="8">
    <location>
        <begin position="2"/>
        <end position="116"/>
    </location>
</feature>
<keyword evidence="3" id="KW-0805">Transcription regulation</keyword>
<dbReference type="FunFam" id="1.10.10.10:FF:000005">
    <property type="entry name" value="Two-component system response regulator"/>
    <property type="match status" value="1"/>
</dbReference>
<proteinExistence type="predicted"/>
<dbReference type="GO" id="GO:0000976">
    <property type="term" value="F:transcription cis-regulatory region binding"/>
    <property type="evidence" value="ECO:0007669"/>
    <property type="project" value="TreeGrafter"/>
</dbReference>
<organism evidence="10 11">
    <name type="scientific">Candidatus Amesbacteria bacterium RIFOXYB1_FULL_44_23</name>
    <dbReference type="NCBI Taxonomy" id="1797263"/>
    <lineage>
        <taxon>Bacteria</taxon>
        <taxon>Candidatus Amesiibacteriota</taxon>
    </lineage>
</organism>
<protein>
    <submittedName>
        <fullName evidence="10">DNA-binding response regulator</fullName>
    </submittedName>
</protein>
<accession>A0A1F4ZW62</accession>
<evidence type="ECO:0000259" key="9">
    <source>
        <dbReference type="PROSITE" id="PS51755"/>
    </source>
</evidence>
<dbReference type="Gene3D" id="1.10.10.10">
    <property type="entry name" value="Winged helix-like DNA-binding domain superfamily/Winged helix DNA-binding domain"/>
    <property type="match status" value="1"/>
</dbReference>
<feature type="modified residue" description="4-aspartylphosphate" evidence="6">
    <location>
        <position position="51"/>
    </location>
</feature>
<keyword evidence="2" id="KW-0902">Two-component regulatory system</keyword>
<dbReference type="GO" id="GO:0032993">
    <property type="term" value="C:protein-DNA complex"/>
    <property type="evidence" value="ECO:0007669"/>
    <property type="project" value="TreeGrafter"/>
</dbReference>
<dbReference type="AlphaFoldDB" id="A0A1F4ZW62"/>
<dbReference type="PROSITE" id="PS51755">
    <property type="entry name" value="OMPR_PHOB"/>
    <property type="match status" value="1"/>
</dbReference>
<dbReference type="CDD" id="cd19935">
    <property type="entry name" value="REC_OmpR_CusR-like"/>
    <property type="match status" value="1"/>
</dbReference>
<evidence type="ECO:0000259" key="8">
    <source>
        <dbReference type="PROSITE" id="PS50110"/>
    </source>
</evidence>
<dbReference type="SUPFAM" id="SSF52172">
    <property type="entry name" value="CheY-like"/>
    <property type="match status" value="1"/>
</dbReference>
<dbReference type="FunFam" id="3.40.50.2300:FF:000001">
    <property type="entry name" value="DNA-binding response regulator PhoB"/>
    <property type="match status" value="1"/>
</dbReference>
<feature type="domain" description="OmpR/PhoB-type" evidence="9">
    <location>
        <begin position="124"/>
        <end position="224"/>
    </location>
</feature>
<dbReference type="SMART" id="SM00862">
    <property type="entry name" value="Trans_reg_C"/>
    <property type="match status" value="1"/>
</dbReference>
<feature type="DNA-binding region" description="OmpR/PhoB-type" evidence="7">
    <location>
        <begin position="124"/>
        <end position="224"/>
    </location>
</feature>
<dbReference type="InterPro" id="IPR036388">
    <property type="entry name" value="WH-like_DNA-bd_sf"/>
</dbReference>
<evidence type="ECO:0000256" key="1">
    <source>
        <dbReference type="ARBA" id="ARBA00022553"/>
    </source>
</evidence>
<dbReference type="Proteomes" id="UP000176424">
    <property type="component" value="Unassembled WGS sequence"/>
</dbReference>
<keyword evidence="1 6" id="KW-0597">Phosphoprotein</keyword>
<keyword evidence="5" id="KW-0804">Transcription</keyword>
<dbReference type="Pfam" id="PF00486">
    <property type="entry name" value="Trans_reg_C"/>
    <property type="match status" value="1"/>
</dbReference>
<dbReference type="InterPro" id="IPR011006">
    <property type="entry name" value="CheY-like_superfamily"/>
</dbReference>
<reference evidence="10 11" key="1">
    <citation type="journal article" date="2016" name="Nat. Commun.">
        <title>Thousands of microbial genomes shed light on interconnected biogeochemical processes in an aquifer system.</title>
        <authorList>
            <person name="Anantharaman K."/>
            <person name="Brown C.T."/>
            <person name="Hug L.A."/>
            <person name="Sharon I."/>
            <person name="Castelle C.J."/>
            <person name="Probst A.J."/>
            <person name="Thomas B.C."/>
            <person name="Singh A."/>
            <person name="Wilkins M.J."/>
            <person name="Karaoz U."/>
            <person name="Brodie E.L."/>
            <person name="Williams K.H."/>
            <person name="Hubbard S.S."/>
            <person name="Banfield J.F."/>
        </authorList>
    </citation>
    <scope>NUCLEOTIDE SEQUENCE [LARGE SCALE GENOMIC DNA]</scope>
</reference>
<dbReference type="Gene3D" id="6.10.250.690">
    <property type="match status" value="1"/>
</dbReference>
<dbReference type="SUPFAM" id="SSF46894">
    <property type="entry name" value="C-terminal effector domain of the bipartite response regulators"/>
    <property type="match status" value="1"/>
</dbReference>
<dbReference type="InterPro" id="IPR001867">
    <property type="entry name" value="OmpR/PhoB-type_DNA-bd"/>
</dbReference>
<gene>
    <name evidence="10" type="ORF">A2397_04645</name>
</gene>
<dbReference type="InterPro" id="IPR016032">
    <property type="entry name" value="Sig_transdc_resp-reg_C-effctor"/>
</dbReference>
<dbReference type="SMART" id="SM00448">
    <property type="entry name" value="REC"/>
    <property type="match status" value="1"/>
</dbReference>
<dbReference type="Gene3D" id="3.40.50.2300">
    <property type="match status" value="1"/>
</dbReference>
<evidence type="ECO:0000256" key="5">
    <source>
        <dbReference type="ARBA" id="ARBA00023163"/>
    </source>
</evidence>
<dbReference type="CDD" id="cd00383">
    <property type="entry name" value="trans_reg_C"/>
    <property type="match status" value="1"/>
</dbReference>
<evidence type="ECO:0000256" key="7">
    <source>
        <dbReference type="PROSITE-ProRule" id="PRU01091"/>
    </source>
</evidence>
<dbReference type="STRING" id="1797263.A2397_04645"/>
<evidence type="ECO:0000256" key="3">
    <source>
        <dbReference type="ARBA" id="ARBA00023015"/>
    </source>
</evidence>
<evidence type="ECO:0000313" key="10">
    <source>
        <dbReference type="EMBL" id="OGD10096.1"/>
    </source>
</evidence>
<dbReference type="GO" id="GO:0000156">
    <property type="term" value="F:phosphorelay response regulator activity"/>
    <property type="evidence" value="ECO:0007669"/>
    <property type="project" value="TreeGrafter"/>
</dbReference>
<dbReference type="InterPro" id="IPR001789">
    <property type="entry name" value="Sig_transdc_resp-reg_receiver"/>
</dbReference>
<dbReference type="PANTHER" id="PTHR48111:SF22">
    <property type="entry name" value="REGULATOR OF RPOS"/>
    <property type="match status" value="1"/>
</dbReference>
<dbReference type="GO" id="GO:0005829">
    <property type="term" value="C:cytosol"/>
    <property type="evidence" value="ECO:0007669"/>
    <property type="project" value="TreeGrafter"/>
</dbReference>
<evidence type="ECO:0000313" key="11">
    <source>
        <dbReference type="Proteomes" id="UP000176424"/>
    </source>
</evidence>
<dbReference type="PANTHER" id="PTHR48111">
    <property type="entry name" value="REGULATOR OF RPOS"/>
    <property type="match status" value="1"/>
</dbReference>
<evidence type="ECO:0000256" key="2">
    <source>
        <dbReference type="ARBA" id="ARBA00023012"/>
    </source>
</evidence>
<dbReference type="GO" id="GO:0006355">
    <property type="term" value="P:regulation of DNA-templated transcription"/>
    <property type="evidence" value="ECO:0007669"/>
    <property type="project" value="InterPro"/>
</dbReference>
<evidence type="ECO:0000256" key="6">
    <source>
        <dbReference type="PROSITE-ProRule" id="PRU00169"/>
    </source>
</evidence>
<keyword evidence="4 7" id="KW-0238">DNA-binding</keyword>
<dbReference type="PROSITE" id="PS50110">
    <property type="entry name" value="RESPONSE_REGULATORY"/>
    <property type="match status" value="1"/>
</dbReference>
<evidence type="ECO:0000256" key="4">
    <source>
        <dbReference type="ARBA" id="ARBA00023125"/>
    </source>
</evidence>
<comment type="caution">
    <text evidence="10">The sequence shown here is derived from an EMBL/GenBank/DDBJ whole genome shotgun (WGS) entry which is preliminary data.</text>
</comment>
<dbReference type="Pfam" id="PF00072">
    <property type="entry name" value="Response_reg"/>
    <property type="match status" value="1"/>
</dbReference>